<dbReference type="EMBL" id="VIVQ01000002">
    <property type="protein sequence ID" value="TWE09939.1"/>
    <property type="molecule type" value="Genomic_DNA"/>
</dbReference>
<feature type="transmembrane region" description="Helical" evidence="2">
    <location>
        <begin position="81"/>
        <end position="101"/>
    </location>
</feature>
<dbReference type="AlphaFoldDB" id="A0A561E2U9"/>
<sequence>MSNQGDGGWPPYGQGDQSPSSWEGTGAGSYGSSSDPGATGPSSGATSANPQSGYYNRYEQVSSETVGSLSPKRPKRTSVKVIAGVVAVVVVAVGGGLVFALKGGGGGSAKAAQSASTTSLAPPTATTWTNPTIASGARALEAGWQSQSGGSYQPGQYDVPDAGWKLSSQGTIAGWADSQGNPLATVAAPANYGLGWCAADKTQSLATIGLYGIGTSDPTSAGPIATKKFADALAIKSDNSYAAESKITPVKYIKVNQGTIQAAEYSITATIGDPGKCSAAKQVVVTTVSFKVNGSSAMLVLVRNIGQPGVLTQAQADAVLATFRPQS</sequence>
<feature type="region of interest" description="Disordered" evidence="1">
    <location>
        <begin position="1"/>
        <end position="53"/>
    </location>
</feature>
<feature type="compositionally biased region" description="Polar residues" evidence="1">
    <location>
        <begin position="30"/>
        <end position="53"/>
    </location>
</feature>
<keyword evidence="2" id="KW-0812">Transmembrane</keyword>
<keyword evidence="2" id="KW-1133">Transmembrane helix</keyword>
<evidence type="ECO:0000259" key="3">
    <source>
        <dbReference type="Pfam" id="PF26056"/>
    </source>
</evidence>
<dbReference type="Pfam" id="PF26056">
    <property type="entry name" value="DUF8017"/>
    <property type="match status" value="1"/>
</dbReference>
<organism evidence="4 5">
    <name type="scientific">Rudaeicoccus suwonensis</name>
    <dbReference type="NCBI Taxonomy" id="657409"/>
    <lineage>
        <taxon>Bacteria</taxon>
        <taxon>Bacillati</taxon>
        <taxon>Actinomycetota</taxon>
        <taxon>Actinomycetes</taxon>
        <taxon>Micrococcales</taxon>
        <taxon>Dermacoccaceae</taxon>
        <taxon>Rudaeicoccus</taxon>
    </lineage>
</organism>
<feature type="domain" description="DUF8017" evidence="3">
    <location>
        <begin position="139"/>
        <end position="325"/>
    </location>
</feature>
<name>A0A561E2U9_9MICO</name>
<protein>
    <recommendedName>
        <fullName evidence="3">DUF8017 domain-containing protein</fullName>
    </recommendedName>
</protein>
<dbReference type="OrthoDB" id="3614545at2"/>
<dbReference type="Proteomes" id="UP000318297">
    <property type="component" value="Unassembled WGS sequence"/>
</dbReference>
<accession>A0A561E2U9</accession>
<evidence type="ECO:0000256" key="2">
    <source>
        <dbReference type="SAM" id="Phobius"/>
    </source>
</evidence>
<keyword evidence="2" id="KW-0472">Membrane</keyword>
<evidence type="ECO:0000313" key="5">
    <source>
        <dbReference type="Proteomes" id="UP000318297"/>
    </source>
</evidence>
<comment type="caution">
    <text evidence="4">The sequence shown here is derived from an EMBL/GenBank/DDBJ whole genome shotgun (WGS) entry which is preliminary data.</text>
</comment>
<dbReference type="RefSeq" id="WP_145228683.1">
    <property type="nucleotide sequence ID" value="NZ_VIVQ01000002.1"/>
</dbReference>
<reference evidence="4 5" key="1">
    <citation type="submission" date="2019-06" db="EMBL/GenBank/DDBJ databases">
        <title>Sequencing the genomes of 1000 actinobacteria strains.</title>
        <authorList>
            <person name="Klenk H.-P."/>
        </authorList>
    </citation>
    <scope>NUCLEOTIDE SEQUENCE [LARGE SCALE GENOMIC DNA]</scope>
    <source>
        <strain evidence="4 5">DSM 19560</strain>
    </source>
</reference>
<gene>
    <name evidence="4" type="ORF">BKA23_2284</name>
</gene>
<feature type="compositionally biased region" description="Gly residues" evidence="1">
    <location>
        <begin position="1"/>
        <end position="10"/>
    </location>
</feature>
<evidence type="ECO:0000256" key="1">
    <source>
        <dbReference type="SAM" id="MobiDB-lite"/>
    </source>
</evidence>
<proteinExistence type="predicted"/>
<keyword evidence="5" id="KW-1185">Reference proteome</keyword>
<evidence type="ECO:0000313" key="4">
    <source>
        <dbReference type="EMBL" id="TWE09939.1"/>
    </source>
</evidence>
<dbReference type="InterPro" id="IPR058330">
    <property type="entry name" value="DUF8017"/>
</dbReference>